<accession>A0ABN7UT70</accession>
<gene>
    <name evidence="1" type="ORF">GMARGA_LOCUS9527</name>
</gene>
<keyword evidence="2" id="KW-1185">Reference proteome</keyword>
<name>A0ABN7UT70_GIGMA</name>
<organism evidence="1 2">
    <name type="scientific">Gigaspora margarita</name>
    <dbReference type="NCBI Taxonomy" id="4874"/>
    <lineage>
        <taxon>Eukaryota</taxon>
        <taxon>Fungi</taxon>
        <taxon>Fungi incertae sedis</taxon>
        <taxon>Mucoromycota</taxon>
        <taxon>Glomeromycotina</taxon>
        <taxon>Glomeromycetes</taxon>
        <taxon>Diversisporales</taxon>
        <taxon>Gigasporaceae</taxon>
        <taxon>Gigaspora</taxon>
    </lineage>
</organism>
<sequence length="118" mass="13953">MLHEKFFRIIMGIVYRSTRIRRRKVKFGYKDEKYVDEFVVFLCDQANFDDGKNLIMTTCALKFEIDHKQFVAYADREGRIGTEIMWMLCEDKFTRTKGYKKGGNSVSDMYNCGSSKEL</sequence>
<dbReference type="Proteomes" id="UP000789901">
    <property type="component" value="Unassembled WGS sequence"/>
</dbReference>
<dbReference type="EMBL" id="CAJVQB010005150">
    <property type="protein sequence ID" value="CAG8654377.1"/>
    <property type="molecule type" value="Genomic_DNA"/>
</dbReference>
<evidence type="ECO:0000313" key="2">
    <source>
        <dbReference type="Proteomes" id="UP000789901"/>
    </source>
</evidence>
<protein>
    <submittedName>
        <fullName evidence="1">36625_t:CDS:1</fullName>
    </submittedName>
</protein>
<evidence type="ECO:0000313" key="1">
    <source>
        <dbReference type="EMBL" id="CAG8654377.1"/>
    </source>
</evidence>
<reference evidence="1 2" key="1">
    <citation type="submission" date="2021-06" db="EMBL/GenBank/DDBJ databases">
        <authorList>
            <person name="Kallberg Y."/>
            <person name="Tangrot J."/>
            <person name="Rosling A."/>
        </authorList>
    </citation>
    <scope>NUCLEOTIDE SEQUENCE [LARGE SCALE GENOMIC DNA]</scope>
    <source>
        <strain evidence="1 2">120-4 pot B 10/14</strain>
    </source>
</reference>
<proteinExistence type="predicted"/>
<comment type="caution">
    <text evidence="1">The sequence shown here is derived from an EMBL/GenBank/DDBJ whole genome shotgun (WGS) entry which is preliminary data.</text>
</comment>